<accession>A0A507BY01</accession>
<feature type="region of interest" description="Disordered" evidence="1">
    <location>
        <begin position="559"/>
        <end position="610"/>
    </location>
</feature>
<dbReference type="GeneID" id="42006028"/>
<evidence type="ECO:0000313" key="2">
    <source>
        <dbReference type="EMBL" id="TPX31991.1"/>
    </source>
</evidence>
<proteinExistence type="predicted"/>
<feature type="region of interest" description="Disordered" evidence="1">
    <location>
        <begin position="1197"/>
        <end position="1231"/>
    </location>
</feature>
<feature type="compositionally biased region" description="Acidic residues" evidence="1">
    <location>
        <begin position="25"/>
        <end position="34"/>
    </location>
</feature>
<keyword evidence="3" id="KW-1185">Reference proteome</keyword>
<feature type="compositionally biased region" description="Acidic residues" evidence="1">
    <location>
        <begin position="1"/>
        <end position="11"/>
    </location>
</feature>
<feature type="region of interest" description="Disordered" evidence="1">
    <location>
        <begin position="1"/>
        <end position="78"/>
    </location>
</feature>
<feature type="compositionally biased region" description="Polar residues" evidence="1">
    <location>
        <begin position="1222"/>
        <end position="1231"/>
    </location>
</feature>
<reference evidence="2 3" key="1">
    <citation type="journal article" date="2019" name="Sci. Rep.">
        <title>Comparative genomics of chytrid fungi reveal insights into the obligate biotrophic and pathogenic lifestyle of Synchytrium endobioticum.</title>
        <authorList>
            <person name="van de Vossenberg B.T.L.H."/>
            <person name="Warris S."/>
            <person name="Nguyen H.D.T."/>
            <person name="van Gent-Pelzer M.P.E."/>
            <person name="Joly D.L."/>
            <person name="van de Geest H.C."/>
            <person name="Bonants P.J.M."/>
            <person name="Smith D.S."/>
            <person name="Levesque C.A."/>
            <person name="van der Lee T.A.J."/>
        </authorList>
    </citation>
    <scope>NUCLEOTIDE SEQUENCE [LARGE SCALE GENOMIC DNA]</scope>
    <source>
        <strain evidence="2 3">JEL517</strain>
    </source>
</reference>
<sequence>MAEPTNEELDLLDSGPQGTNLMFEEPIDENDQQEFEPFPEIQHDVEIDDVELEGPDEEEGHEADYAEQSEIQDQPDDDQAYSVAELEADTLDAISSKPTEAFDESDLFPGWSFPTDKVNTNEPVSVPIELVSTSGTGKAKQLKYSMKRDIAKTADALLEAAADIEAINYDIKCVKVLRQREVRSIPALRNKTSELKQELERLFASASSSARQKDADKITIVTARQKYKASCSEYEKCIDTIADCDSIVERLEGTLGTVQLRMDALQAQNTDLRSLSKVIDASDKIHRDQITREREERATLASQTARPIDARFASKQLISKPSLSESEKQEMEAQRAKAIRERCNAAVTRIKRTKAEMEQQSLLAAKKREDALKKISQEMRQIRKFTKAIEVNSKTSPSSLTLPAPNATANILPNPKTDITTSEQRKMAILQKLMREEAIMNKRRVSSYPAAATKRSQPAPSPLKPALRLSKESILYPTTALGSSCTKSLDIILDVEDHDIRFPWVKTSNRPGQVDDDDQDEVRFEFETPKLVNLEVYEVGTDTWVSMLGVHSYIAVPTEPSSPTSNLALTSPGASETPTTVSPITPEAKPSSAGKDKTVSQDPISPIARPSSGRIVQPWTWLERFPPPFQFYPVNNILKPGHQRHIDVVLSIPTPTTSTISGLPLPLCGGGEDPSSGPNSRIASAAPQSEDGNKPPSAKKKKAPLGKDQLSAATATPALSAIDPLGDPPEVSEQKDWIKRLSVFKESRMTWEIPCRITEAAAPSARLSALIAGMNATATVSKQRLADSPSRKIRPDLLLTTQVHVVRPDIVLFAPTSGVINFGEVPVNETLCKKLTVQVLQPAQPRYRFDKSDGCFGVDSSDNSTDADMWAKPGIIELSLTYQPTFLGTHRAIFGLHTPTTQLLVHLVGVGVSPCVELEPLSITDDAKFIGDAMIGNSCNATVLSLSNTGSVAAKVKLSMAQPAEKREQECQPLVNPAFTLITPSEPTFLAPAKKMDVVVAFEAPTGGCDQDCSAELIVDVWGQKRPYLVKVWGRAWSTSGALQGVESQVVVEETKQPELVGSGETPAETSNPPLPIATTTTSSKTMLVRLPWIQDTSDSTWKIQSKVISILNLKPNEVKLEGQVPSGKKIAPAKPLEYTIEAERPSSPSSPPEKAVFSFDSTSGSVDQGSKKEIIITLRMDGPGSNSNLDALTAAAATKPSRAPTPSKKKGAADKAKVDANSDNAASLQPPTVTFTAPIPCDTKYKIVVRGALGGEPGVIAPDQIWNLHVITEMPAAAVKTERGERLSISNIETAQ</sequence>
<dbReference type="STRING" id="1806994.A0A507BY01"/>
<organism evidence="2 3">
    <name type="scientific">Synchytrium microbalum</name>
    <dbReference type="NCBI Taxonomy" id="1806994"/>
    <lineage>
        <taxon>Eukaryota</taxon>
        <taxon>Fungi</taxon>
        <taxon>Fungi incertae sedis</taxon>
        <taxon>Chytridiomycota</taxon>
        <taxon>Chytridiomycota incertae sedis</taxon>
        <taxon>Chytridiomycetes</taxon>
        <taxon>Synchytriales</taxon>
        <taxon>Synchytriaceae</taxon>
        <taxon>Synchytrium</taxon>
    </lineage>
</organism>
<evidence type="ECO:0008006" key="4">
    <source>
        <dbReference type="Google" id="ProtNLM"/>
    </source>
</evidence>
<evidence type="ECO:0000256" key="1">
    <source>
        <dbReference type="SAM" id="MobiDB-lite"/>
    </source>
</evidence>
<feature type="region of interest" description="Disordered" evidence="1">
    <location>
        <begin position="1143"/>
        <end position="1168"/>
    </location>
</feature>
<feature type="compositionally biased region" description="Acidic residues" evidence="1">
    <location>
        <begin position="46"/>
        <end position="67"/>
    </location>
</feature>
<evidence type="ECO:0000313" key="3">
    <source>
        <dbReference type="Proteomes" id="UP000319731"/>
    </source>
</evidence>
<dbReference type="EMBL" id="QEAO01000036">
    <property type="protein sequence ID" value="TPX31991.1"/>
    <property type="molecule type" value="Genomic_DNA"/>
</dbReference>
<comment type="caution">
    <text evidence="2">The sequence shown here is derived from an EMBL/GenBank/DDBJ whole genome shotgun (WGS) entry which is preliminary data.</text>
</comment>
<feature type="region of interest" description="Disordered" evidence="1">
    <location>
        <begin position="445"/>
        <end position="464"/>
    </location>
</feature>
<dbReference type="Proteomes" id="UP000319731">
    <property type="component" value="Unassembled WGS sequence"/>
</dbReference>
<protein>
    <recommendedName>
        <fullName evidence="4">Abnormal spindle-like microcephaly-associated protein ASH domain-containing protein</fullName>
    </recommendedName>
</protein>
<dbReference type="OrthoDB" id="545169at2759"/>
<gene>
    <name evidence="2" type="ORF">SmJEL517_g04803</name>
</gene>
<dbReference type="RefSeq" id="XP_031023287.1">
    <property type="nucleotide sequence ID" value="XM_031170731.1"/>
</dbReference>
<name>A0A507BY01_9FUNG</name>
<feature type="compositionally biased region" description="Polar residues" evidence="1">
    <location>
        <begin position="559"/>
        <end position="583"/>
    </location>
</feature>
<feature type="compositionally biased region" description="Basic and acidic residues" evidence="1">
    <location>
        <begin position="1212"/>
        <end position="1221"/>
    </location>
</feature>
<feature type="region of interest" description="Disordered" evidence="1">
    <location>
        <begin position="662"/>
        <end position="710"/>
    </location>
</feature>
<feature type="region of interest" description="Disordered" evidence="1">
    <location>
        <begin position="395"/>
        <end position="417"/>
    </location>
</feature>